<dbReference type="FunFam" id="1.20.120.1530:FF:000005">
    <property type="entry name" value="Methyl-accepting chemotaxis protein"/>
    <property type="match status" value="1"/>
</dbReference>
<dbReference type="Pfam" id="PF12729">
    <property type="entry name" value="4HB_MCP_1"/>
    <property type="match status" value="1"/>
</dbReference>
<dbReference type="GO" id="GO:0006935">
    <property type="term" value="P:chemotaxis"/>
    <property type="evidence" value="ECO:0007669"/>
    <property type="project" value="UniProtKB-KW"/>
</dbReference>
<gene>
    <name evidence="5" type="ORF">B1992_11755</name>
</gene>
<dbReference type="GO" id="GO:0005886">
    <property type="term" value="C:plasma membrane"/>
    <property type="evidence" value="ECO:0007669"/>
    <property type="project" value="TreeGrafter"/>
</dbReference>
<feature type="domain" description="HAMP" evidence="4">
    <location>
        <begin position="397"/>
        <end position="449"/>
    </location>
</feature>
<evidence type="ECO:0000256" key="1">
    <source>
        <dbReference type="ARBA" id="ARBA00022481"/>
    </source>
</evidence>
<dbReference type="PROSITE" id="PS50885">
    <property type="entry name" value="HAMP"/>
    <property type="match status" value="2"/>
</dbReference>
<organism evidence="5 6">
    <name type="scientific">Pseudoxanthomonas broegbernensis</name>
    <dbReference type="NCBI Taxonomy" id="83619"/>
    <lineage>
        <taxon>Bacteria</taxon>
        <taxon>Pseudomonadati</taxon>
        <taxon>Pseudomonadota</taxon>
        <taxon>Gammaproteobacteria</taxon>
        <taxon>Lysobacterales</taxon>
        <taxon>Lysobacteraceae</taxon>
        <taxon>Pseudoxanthomonas</taxon>
    </lineage>
</organism>
<feature type="non-terminal residue" evidence="5">
    <location>
        <position position="495"/>
    </location>
</feature>
<keyword evidence="3" id="KW-1133">Transmembrane helix</keyword>
<dbReference type="SUPFAM" id="SSF158472">
    <property type="entry name" value="HAMP domain-like"/>
    <property type="match status" value="1"/>
</dbReference>
<keyword evidence="1" id="KW-0488">Methylation</keyword>
<keyword evidence="6" id="KW-1185">Reference proteome</keyword>
<protein>
    <submittedName>
        <fullName evidence="5">Methyl-accepting chemotaxis protein</fullName>
    </submittedName>
</protein>
<dbReference type="CDD" id="cd06225">
    <property type="entry name" value="HAMP"/>
    <property type="match status" value="1"/>
</dbReference>
<dbReference type="Pfam" id="PF00672">
    <property type="entry name" value="HAMP"/>
    <property type="match status" value="1"/>
</dbReference>
<comment type="similarity">
    <text evidence="2">Belongs to the methyl-accepting chemotaxis (MCP) protein family.</text>
</comment>
<keyword evidence="3" id="KW-0472">Membrane</keyword>
<feature type="domain" description="HAMP" evidence="4">
    <location>
        <begin position="216"/>
        <end position="268"/>
    </location>
</feature>
<dbReference type="InterPro" id="IPR041395">
    <property type="entry name" value="McpB_HAMP_3rd"/>
</dbReference>
<dbReference type="GO" id="GO:0007165">
    <property type="term" value="P:signal transduction"/>
    <property type="evidence" value="ECO:0007669"/>
    <property type="project" value="InterPro"/>
</dbReference>
<sequence>MNWFQNLPITRKLALAFAATTLMTVALGLFALLRLGEANQQIRETSANWMPAVVELGQMLSLLNEYRTYELAQQGKQGLPEEIADYNERIADTRAQIEAAEAAYNAIGARSSTDELAIYARVKAARTGYFASHEDIAAAIAADDFVAAEAVSSGPSRALRRDFAAALKELIEFNAQGLNRQVQAAESAYRRTRAALWSGMGALALLSALLGWQIARAISRPLRKATRVAGDIARGRLDNVIAMHSRDEAGQLLQSMRRMQEQLQAVMAAQREMAQRHDEGQISFRMDEGSFPGEFGTMVGEVNALVAQHIAVKMRTVEVMRHYAVGDLSMDMDRLPGEKAAITEAMDMCKHNLSAINAEIKRLARAAAEGDFTQRGDEGRYQNDFHSMVQGLNAMMATSDRNLSQLSALLGAIATGDLTVRMEGDFHGVFARMRDDANATVAQLTSIVSRIQGASTAINTASVEIASGNNDLSRRTEQQAANLEETAASMEELTS</sequence>
<dbReference type="InterPro" id="IPR003660">
    <property type="entry name" value="HAMP_dom"/>
</dbReference>
<evidence type="ECO:0000313" key="5">
    <source>
        <dbReference type="EMBL" id="KAF1685632.1"/>
    </source>
</evidence>
<evidence type="ECO:0000256" key="2">
    <source>
        <dbReference type="ARBA" id="ARBA00029447"/>
    </source>
</evidence>
<dbReference type="GO" id="GO:0004888">
    <property type="term" value="F:transmembrane signaling receptor activity"/>
    <property type="evidence" value="ECO:0007669"/>
    <property type="project" value="TreeGrafter"/>
</dbReference>
<evidence type="ECO:0000259" key="4">
    <source>
        <dbReference type="PROSITE" id="PS50885"/>
    </source>
</evidence>
<evidence type="ECO:0000256" key="3">
    <source>
        <dbReference type="SAM" id="Phobius"/>
    </source>
</evidence>
<dbReference type="Pfam" id="PF18947">
    <property type="entry name" value="HAMP_2"/>
    <property type="match status" value="1"/>
</dbReference>
<proteinExistence type="inferred from homology"/>
<dbReference type="Pfam" id="PF18575">
    <property type="entry name" value="HAMP_N3"/>
    <property type="match status" value="1"/>
</dbReference>
<dbReference type="AlphaFoldDB" id="A0A7V8GLE2"/>
<name>A0A7V8GLE2_9GAMM</name>
<evidence type="ECO:0000313" key="6">
    <source>
        <dbReference type="Proteomes" id="UP000462066"/>
    </source>
</evidence>
<accession>A0A7V8GLE2</accession>
<keyword evidence="3" id="KW-0812">Transmembrane</keyword>
<feature type="transmembrane region" description="Helical" evidence="3">
    <location>
        <begin position="13"/>
        <end position="33"/>
    </location>
</feature>
<dbReference type="InterPro" id="IPR024478">
    <property type="entry name" value="HlyB_4HB_MCP"/>
</dbReference>
<comment type="caution">
    <text evidence="5">The sequence shown here is derived from an EMBL/GenBank/DDBJ whole genome shotgun (WGS) entry which is preliminary data.</text>
</comment>
<dbReference type="SUPFAM" id="SSF58104">
    <property type="entry name" value="Methyl-accepting chemotaxis protein (MCP) signaling domain"/>
    <property type="match status" value="1"/>
</dbReference>
<dbReference type="EMBL" id="MWIP01000012">
    <property type="protein sequence ID" value="KAF1685632.1"/>
    <property type="molecule type" value="Genomic_DNA"/>
</dbReference>
<dbReference type="RefSeq" id="WP_162311690.1">
    <property type="nucleotide sequence ID" value="NZ_MWIP01000012.1"/>
</dbReference>
<dbReference type="SMART" id="SM00304">
    <property type="entry name" value="HAMP"/>
    <property type="match status" value="2"/>
</dbReference>
<dbReference type="PANTHER" id="PTHR43531">
    <property type="entry name" value="PROTEIN ICFG"/>
    <property type="match status" value="1"/>
</dbReference>
<dbReference type="PANTHER" id="PTHR43531:SF14">
    <property type="entry name" value="METHYL-ACCEPTING CHEMOTAXIS PROTEIN I-RELATED"/>
    <property type="match status" value="1"/>
</dbReference>
<dbReference type="Proteomes" id="UP000462066">
    <property type="component" value="Unassembled WGS sequence"/>
</dbReference>
<dbReference type="Gene3D" id="1.20.120.1530">
    <property type="match status" value="2"/>
</dbReference>
<feature type="transmembrane region" description="Helical" evidence="3">
    <location>
        <begin position="194"/>
        <end position="215"/>
    </location>
</feature>
<dbReference type="InterPro" id="IPR051310">
    <property type="entry name" value="MCP_chemotaxis"/>
</dbReference>
<reference evidence="5 6" key="1">
    <citation type="submission" date="2017-10" db="EMBL/GenBank/DDBJ databases">
        <title>Whole genome sequencing of Pseudoxanthomonas broegbernensis DSM 12573(T).</title>
        <authorList>
            <person name="Kumar S."/>
            <person name="Bansal K."/>
            <person name="Kaur A."/>
            <person name="Patil P."/>
            <person name="Sharma S."/>
            <person name="Patil P.B."/>
        </authorList>
    </citation>
    <scope>NUCLEOTIDE SEQUENCE [LARGE SCALE GENOMIC DNA]</scope>
    <source>
        <strain evidence="5 6">DSM 12573</strain>
    </source>
</reference>